<protein>
    <recommendedName>
        <fullName evidence="2">Nal1 N-terminal domain-containing protein</fullName>
    </recommendedName>
</protein>
<proteinExistence type="predicted"/>
<organism evidence="3 4">
    <name type="scientific">Halalkalicoccus tibetensis</name>
    <dbReference type="NCBI Taxonomy" id="175632"/>
    <lineage>
        <taxon>Archaea</taxon>
        <taxon>Methanobacteriati</taxon>
        <taxon>Methanobacteriota</taxon>
        <taxon>Stenosarchaea group</taxon>
        <taxon>Halobacteria</taxon>
        <taxon>Halobacteriales</taxon>
        <taxon>Halococcaceae</taxon>
        <taxon>Halalkalicoccus</taxon>
    </lineage>
</organism>
<comment type="caution">
    <text evidence="3">The sequence shown here is derived from an EMBL/GenBank/DDBJ whole genome shotgun (WGS) entry which is preliminary data.</text>
</comment>
<dbReference type="Proteomes" id="UP001596312">
    <property type="component" value="Unassembled WGS sequence"/>
</dbReference>
<dbReference type="RefSeq" id="WP_340603948.1">
    <property type="nucleotide sequence ID" value="NZ_JBBMXV010000003.1"/>
</dbReference>
<feature type="region of interest" description="Disordered" evidence="1">
    <location>
        <begin position="304"/>
        <end position="339"/>
    </location>
</feature>
<feature type="domain" description="Nal1 N-terminal" evidence="2">
    <location>
        <begin position="19"/>
        <end position="65"/>
    </location>
</feature>
<keyword evidence="4" id="KW-1185">Reference proteome</keyword>
<dbReference type="SUPFAM" id="SSF50494">
    <property type="entry name" value="Trypsin-like serine proteases"/>
    <property type="match status" value="1"/>
</dbReference>
<feature type="compositionally biased region" description="Acidic residues" evidence="1">
    <location>
        <begin position="314"/>
        <end position="323"/>
    </location>
</feature>
<dbReference type="AlphaFoldDB" id="A0ABD5V5L9"/>
<evidence type="ECO:0000256" key="1">
    <source>
        <dbReference type="SAM" id="MobiDB-lite"/>
    </source>
</evidence>
<dbReference type="Pfam" id="PF25608">
    <property type="entry name" value="NAL1_N"/>
    <property type="match status" value="1"/>
</dbReference>
<dbReference type="InterPro" id="IPR009003">
    <property type="entry name" value="Peptidase_S1_PA"/>
</dbReference>
<evidence type="ECO:0000313" key="4">
    <source>
        <dbReference type="Proteomes" id="UP001596312"/>
    </source>
</evidence>
<dbReference type="InterPro" id="IPR057905">
    <property type="entry name" value="Nal1_N"/>
</dbReference>
<feature type="region of interest" description="Disordered" evidence="1">
    <location>
        <begin position="137"/>
        <end position="160"/>
    </location>
</feature>
<name>A0ABD5V5L9_9EURY</name>
<gene>
    <name evidence="3" type="ORF">ACFQGH_09480</name>
</gene>
<sequence length="417" mass="42802">MVDIPQSVRDRLESLPHVVGTAVGKRRVDGEKTDETCVVVFVDRKVAETQLADEEIVPETVDCDGEELATDVQEVGDVTALSVEPAQEAERTERVRPAPAGVSMAHPSLSAGTMGSTALEAEDGEPVVLSNAHVAAPEPQASEGDPVLQPGPEDGGTEGDEIGRLREWSEISSAEPNTTDSALIAVDPDDVDDEVLGVGPLAGFSEPDMESDETYTKSGRTTGVTTGELRGRDARIEVGGFGGGVAVFEGVDLFTSMGDGGDSGSLIGVDDGEFRATNLLFAGSPDATIGIPIEAVEAEHGELSVIDGDGGTGGDEDGDEGDEPGAPGGPDDPTGGFEGGLRERLEAEYGDVREEEGAFRVGAWPLDLLVVPGEDPGWAAERARGSDADAAVIAVPAGTEGELPAIPAGVAVVEVDP</sequence>
<reference evidence="3 4" key="1">
    <citation type="journal article" date="2019" name="Int. J. Syst. Evol. Microbiol.">
        <title>The Global Catalogue of Microorganisms (GCM) 10K type strain sequencing project: providing services to taxonomists for standard genome sequencing and annotation.</title>
        <authorList>
            <consortium name="The Broad Institute Genomics Platform"/>
            <consortium name="The Broad Institute Genome Sequencing Center for Infectious Disease"/>
            <person name="Wu L."/>
            <person name="Ma J."/>
        </authorList>
    </citation>
    <scope>NUCLEOTIDE SEQUENCE [LARGE SCALE GENOMIC DNA]</scope>
    <source>
        <strain evidence="3 4">CGMCC 1.3240</strain>
    </source>
</reference>
<feature type="region of interest" description="Disordered" evidence="1">
    <location>
        <begin position="85"/>
        <end position="108"/>
    </location>
</feature>
<evidence type="ECO:0000313" key="3">
    <source>
        <dbReference type="EMBL" id="MFC6905424.1"/>
    </source>
</evidence>
<accession>A0ABD5V5L9</accession>
<evidence type="ECO:0000259" key="2">
    <source>
        <dbReference type="Pfam" id="PF25608"/>
    </source>
</evidence>
<feature type="compositionally biased region" description="Polar residues" evidence="1">
    <location>
        <begin position="216"/>
        <end position="225"/>
    </location>
</feature>
<feature type="region of interest" description="Disordered" evidence="1">
    <location>
        <begin position="200"/>
        <end position="228"/>
    </location>
</feature>
<dbReference type="EMBL" id="JBHSXQ010000003">
    <property type="protein sequence ID" value="MFC6905424.1"/>
    <property type="molecule type" value="Genomic_DNA"/>
</dbReference>